<sequence>MQQGFRPQGAPGYPGMQMQRPGGVSGASSYPGAMAGPGPGPGPMHMSGLPGPPGGAGSMPQQLRPPMHPVSGGSAGAAPNVWTEHKAPDGRTYYHNKALGKSSWEKPAELLSSKEQKDAPASEWKEFTAPDGRKYYYNKVTKESKWSLPDELKQAREAAAGAKASPNPAAGSVQVVKLDAGSSPASVPNGASQASPLPTSSSTVKEDADGKPAAAATAATDAKFMYSSKEEAKDAFKELLASVQVNSDWSWEQTMRLIISDNRYSALKSLGEKKACFNEYVQQRKNEEVMEKRQRLKRAREDFTAMLEGTHDLRASTRYSAAAALLEDDPRWKAVQREERELLYADFIKEKDKREREAKKAERRRRTAAFRTLLEKSTFIKVDTAWRKAMPKLEGENEYEALDKLDRLEVYQDYILHLERKEKEAKEKEKEERRRRERKNRDAFKELLQRHLSEGVLVAKMRYKDYYPLIKKEESVVAVEKNLTGSTAKDLFEDALEVADAQFDKDKALLKDAAKDIPVQPDSTFDQFNAALEDIEIVKNIIKPNRKLVFDELLAKAKERAAKEEKRRKRARDDFNDLLRDTRSVVLDSSWDDIRPSLESAPEYKAISQEEREQLFTEYTAYLKEKAERRKAAEDGEEGSADKHKKKRHKEKKDKRDRDGADDEDKRHKRSKRDEDAEGGSEEKKSKRHKREKEKRHRSSRKSEPAADVGDGASPDKEDGGAAATATAAPAAAAPTTEEPAEDGEL</sequence>
<dbReference type="Pfam" id="PF01846">
    <property type="entry name" value="FF"/>
    <property type="match status" value="5"/>
</dbReference>
<keyword evidence="1" id="KW-0175">Coiled coil</keyword>
<feature type="domain" description="FF" evidence="4">
    <location>
        <begin position="568"/>
        <end position="622"/>
    </location>
</feature>
<dbReference type="Gene3D" id="1.10.10.440">
    <property type="entry name" value="FF domain"/>
    <property type="match status" value="5"/>
</dbReference>
<dbReference type="SUPFAM" id="SSF51045">
    <property type="entry name" value="WW domain"/>
    <property type="match status" value="2"/>
</dbReference>
<reference evidence="5 6" key="1">
    <citation type="journal article" date="2024" name="Nat. Commun.">
        <title>Phylogenomics reveals the evolutionary origins of lichenization in chlorophyte algae.</title>
        <authorList>
            <person name="Puginier C."/>
            <person name="Libourel C."/>
            <person name="Otte J."/>
            <person name="Skaloud P."/>
            <person name="Haon M."/>
            <person name="Grisel S."/>
            <person name="Petersen M."/>
            <person name="Berrin J.G."/>
            <person name="Delaux P.M."/>
            <person name="Dal Grande F."/>
            <person name="Keller J."/>
        </authorList>
    </citation>
    <scope>NUCLEOTIDE SEQUENCE [LARGE SCALE GENOMIC DNA]</scope>
    <source>
        <strain evidence="5 6">SAG 216-7</strain>
    </source>
</reference>
<feature type="compositionally biased region" description="Basic residues" evidence="2">
    <location>
        <begin position="643"/>
        <end position="653"/>
    </location>
</feature>
<dbReference type="SUPFAM" id="SSF81698">
    <property type="entry name" value="FF domain"/>
    <property type="match status" value="5"/>
</dbReference>
<dbReference type="SMART" id="SM00441">
    <property type="entry name" value="FF"/>
    <property type="match status" value="5"/>
</dbReference>
<dbReference type="PROSITE" id="PS50020">
    <property type="entry name" value="WW_DOMAIN_2"/>
    <property type="match status" value="2"/>
</dbReference>
<dbReference type="InterPro" id="IPR039726">
    <property type="entry name" value="Prp40-like"/>
</dbReference>
<evidence type="ECO:0000256" key="1">
    <source>
        <dbReference type="SAM" id="Coils"/>
    </source>
</evidence>
<gene>
    <name evidence="5" type="ORF">WJX75_000518</name>
</gene>
<feature type="compositionally biased region" description="Low complexity" evidence="2">
    <location>
        <begin position="26"/>
        <end position="36"/>
    </location>
</feature>
<dbReference type="EMBL" id="JALJOT010000013">
    <property type="protein sequence ID" value="KAK9903919.1"/>
    <property type="molecule type" value="Genomic_DNA"/>
</dbReference>
<evidence type="ECO:0000259" key="4">
    <source>
        <dbReference type="PROSITE" id="PS51676"/>
    </source>
</evidence>
<dbReference type="InterPro" id="IPR002713">
    <property type="entry name" value="FF_domain"/>
</dbReference>
<feature type="domain" description="WW" evidence="3">
    <location>
        <begin position="124"/>
        <end position="151"/>
    </location>
</feature>
<organism evidence="5 6">
    <name type="scientific">Coccomyxa subellipsoidea</name>
    <dbReference type="NCBI Taxonomy" id="248742"/>
    <lineage>
        <taxon>Eukaryota</taxon>
        <taxon>Viridiplantae</taxon>
        <taxon>Chlorophyta</taxon>
        <taxon>core chlorophytes</taxon>
        <taxon>Trebouxiophyceae</taxon>
        <taxon>Trebouxiophyceae incertae sedis</taxon>
        <taxon>Coccomyxaceae</taxon>
        <taxon>Coccomyxa</taxon>
    </lineage>
</organism>
<feature type="compositionally biased region" description="Polar residues" evidence="2">
    <location>
        <begin position="183"/>
        <end position="203"/>
    </location>
</feature>
<dbReference type="PROSITE" id="PS51676">
    <property type="entry name" value="FF"/>
    <property type="match status" value="4"/>
</dbReference>
<dbReference type="CDD" id="cd00201">
    <property type="entry name" value="WW"/>
    <property type="match status" value="2"/>
</dbReference>
<dbReference type="PANTHER" id="PTHR11864">
    <property type="entry name" value="PRE-MRNA-PROCESSING PROTEIN PRP40"/>
    <property type="match status" value="1"/>
</dbReference>
<dbReference type="Pfam" id="PF00397">
    <property type="entry name" value="WW"/>
    <property type="match status" value="2"/>
</dbReference>
<evidence type="ECO:0008006" key="7">
    <source>
        <dbReference type="Google" id="ProtNLM"/>
    </source>
</evidence>
<feature type="domain" description="WW" evidence="3">
    <location>
        <begin position="76"/>
        <end position="109"/>
    </location>
</feature>
<dbReference type="SMART" id="SM00456">
    <property type="entry name" value="WW"/>
    <property type="match status" value="2"/>
</dbReference>
<comment type="caution">
    <text evidence="5">The sequence shown here is derived from an EMBL/GenBank/DDBJ whole genome shotgun (WGS) entry which is preliminary data.</text>
</comment>
<protein>
    <recommendedName>
        <fullName evidence="7">WW domain-containing protein</fullName>
    </recommendedName>
</protein>
<dbReference type="PANTHER" id="PTHR11864:SF0">
    <property type="entry name" value="PRP40 PRE-MRNA PROCESSING FACTOR 40 HOMOLOG A (YEAST)"/>
    <property type="match status" value="1"/>
</dbReference>
<dbReference type="Pfam" id="PF25432">
    <property type="entry name" value="FF_PRPF40A"/>
    <property type="match status" value="1"/>
</dbReference>
<accession>A0ABR2YEG2</accession>
<evidence type="ECO:0000259" key="3">
    <source>
        <dbReference type="PROSITE" id="PS50020"/>
    </source>
</evidence>
<feature type="region of interest" description="Disordered" evidence="2">
    <location>
        <begin position="1"/>
        <end position="128"/>
    </location>
</feature>
<feature type="compositionally biased region" description="Basic and acidic residues" evidence="2">
    <location>
        <begin position="103"/>
        <end position="128"/>
    </location>
</feature>
<proteinExistence type="predicted"/>
<feature type="compositionally biased region" description="Low complexity" evidence="2">
    <location>
        <begin position="211"/>
        <end position="220"/>
    </location>
</feature>
<feature type="compositionally biased region" description="Low complexity" evidence="2">
    <location>
        <begin position="722"/>
        <end position="738"/>
    </location>
</feature>
<feature type="region of interest" description="Disordered" evidence="2">
    <location>
        <begin position="627"/>
        <end position="746"/>
    </location>
</feature>
<feature type="region of interest" description="Disordered" evidence="2">
    <location>
        <begin position="155"/>
        <end position="220"/>
    </location>
</feature>
<dbReference type="InterPro" id="IPR001202">
    <property type="entry name" value="WW_dom"/>
</dbReference>
<dbReference type="InterPro" id="IPR036517">
    <property type="entry name" value="FF_domain_sf"/>
</dbReference>
<evidence type="ECO:0000313" key="6">
    <source>
        <dbReference type="Proteomes" id="UP001491310"/>
    </source>
</evidence>
<dbReference type="PROSITE" id="PS01159">
    <property type="entry name" value="WW_DOMAIN_1"/>
    <property type="match status" value="1"/>
</dbReference>
<dbReference type="Gene3D" id="2.20.70.10">
    <property type="match status" value="2"/>
</dbReference>
<evidence type="ECO:0000256" key="2">
    <source>
        <dbReference type="SAM" id="MobiDB-lite"/>
    </source>
</evidence>
<dbReference type="Proteomes" id="UP001491310">
    <property type="component" value="Unassembled WGS sequence"/>
</dbReference>
<keyword evidence="6" id="KW-1185">Reference proteome</keyword>
<feature type="coiled-coil region" evidence="1">
    <location>
        <begin position="554"/>
        <end position="581"/>
    </location>
</feature>
<evidence type="ECO:0000313" key="5">
    <source>
        <dbReference type="EMBL" id="KAK9903919.1"/>
    </source>
</evidence>
<feature type="compositionally biased region" description="Low complexity" evidence="2">
    <location>
        <begin position="157"/>
        <end position="172"/>
    </location>
</feature>
<name>A0ABR2YEG2_9CHLO</name>
<dbReference type="InterPro" id="IPR036020">
    <property type="entry name" value="WW_dom_sf"/>
</dbReference>
<feature type="compositionally biased region" description="Basic residues" evidence="2">
    <location>
        <begin position="686"/>
        <end position="700"/>
    </location>
</feature>
<feature type="domain" description="FF" evidence="4">
    <location>
        <begin position="363"/>
        <end position="417"/>
    </location>
</feature>
<feature type="domain" description="FF" evidence="4">
    <location>
        <begin position="229"/>
        <end position="283"/>
    </location>
</feature>
<feature type="domain" description="FF" evidence="4">
    <location>
        <begin position="295"/>
        <end position="350"/>
    </location>
</feature>
<feature type="coiled-coil region" evidence="1">
    <location>
        <begin position="408"/>
        <end position="446"/>
    </location>
</feature>